<proteinExistence type="predicted"/>
<dbReference type="EMBL" id="AP026867">
    <property type="protein sequence ID" value="BDS10810.1"/>
    <property type="molecule type" value="Genomic_DNA"/>
</dbReference>
<dbReference type="Pfam" id="PF12900">
    <property type="entry name" value="Pyridox_ox_2"/>
    <property type="match status" value="1"/>
</dbReference>
<evidence type="ECO:0000313" key="2">
    <source>
        <dbReference type="Proteomes" id="UP001060919"/>
    </source>
</evidence>
<dbReference type="Proteomes" id="UP001060919">
    <property type="component" value="Chromosome"/>
</dbReference>
<dbReference type="InterPro" id="IPR024747">
    <property type="entry name" value="Pyridox_Oxase-rel"/>
</dbReference>
<evidence type="ECO:0000313" key="1">
    <source>
        <dbReference type="EMBL" id="BDS10810.1"/>
    </source>
</evidence>
<keyword evidence="2" id="KW-1185">Reference proteome</keyword>
<dbReference type="PANTHER" id="PTHR34071">
    <property type="entry name" value="5-NITROIMIDAZOLE ANTIBIOTICS RESISTANCE PROTEIN, NIMA-FAMILY-RELATED PROTEIN-RELATED"/>
    <property type="match status" value="1"/>
</dbReference>
<dbReference type="KEGG" id="aup:AsAng_0015190"/>
<organism evidence="1 2">
    <name type="scientific">Aureispira anguillae</name>
    <dbReference type="NCBI Taxonomy" id="2864201"/>
    <lineage>
        <taxon>Bacteria</taxon>
        <taxon>Pseudomonadati</taxon>
        <taxon>Bacteroidota</taxon>
        <taxon>Saprospiria</taxon>
        <taxon>Saprospirales</taxon>
        <taxon>Saprospiraceae</taxon>
        <taxon>Aureispira</taxon>
    </lineage>
</organism>
<name>A0A916DRS5_9BACT</name>
<dbReference type="PANTHER" id="PTHR34071:SF2">
    <property type="entry name" value="FLAVIN-NUCLEOTIDE-BINDING PROTEIN"/>
    <property type="match status" value="1"/>
</dbReference>
<sequence>MERVTLKTERTTVKRVPKRGIYDKERICQILDQGYLANIGFTIEGQTFVIPTLYGRLDDHLYIHGAASSRMLKSIVEQSICFSVSLVNGIVLARSAFHHSMNYQSVSLLGQPVLVENLVEKELGLKIISDHLIPNRWEEVRGPNTKELKGTTVLKLLIEEGAAKVRTGHPKDEKQDYDLAVWAGQIPLKTIALEAIDDELLRPNISVSPSVQNYIQNINS</sequence>
<gene>
    <name evidence="1" type="ORF">AsAng_0015190</name>
</gene>
<dbReference type="RefSeq" id="WP_264792074.1">
    <property type="nucleotide sequence ID" value="NZ_AP026867.1"/>
</dbReference>
<protein>
    <submittedName>
        <fullName evidence="1">Pyridoxamine 5'-phosphate oxidase family protein</fullName>
    </submittedName>
</protein>
<dbReference type="Gene3D" id="2.30.110.10">
    <property type="entry name" value="Electron Transport, Fmn-binding Protein, Chain A"/>
    <property type="match status" value="1"/>
</dbReference>
<dbReference type="InterPro" id="IPR012349">
    <property type="entry name" value="Split_barrel_FMN-bd"/>
</dbReference>
<reference evidence="1" key="1">
    <citation type="submission" date="2022-09" db="EMBL/GenBank/DDBJ databases">
        <title>Aureispira anguillicida sp. nov., isolated from Leptocephalus of Japanese eel Anguilla japonica.</title>
        <authorList>
            <person name="Yuasa K."/>
            <person name="Mekata T."/>
            <person name="Ikunari K."/>
        </authorList>
    </citation>
    <scope>NUCLEOTIDE SEQUENCE</scope>
    <source>
        <strain evidence="1">EL160426</strain>
    </source>
</reference>
<dbReference type="AlphaFoldDB" id="A0A916DRS5"/>
<accession>A0A916DRS5</accession>
<dbReference type="SUPFAM" id="SSF50475">
    <property type="entry name" value="FMN-binding split barrel"/>
    <property type="match status" value="1"/>
</dbReference>